<evidence type="ECO:0000313" key="3">
    <source>
        <dbReference type="Proteomes" id="UP001610810"/>
    </source>
</evidence>
<feature type="compositionally biased region" description="Low complexity" evidence="1">
    <location>
        <begin position="113"/>
        <end position="135"/>
    </location>
</feature>
<proteinExistence type="predicted"/>
<feature type="region of interest" description="Disordered" evidence="1">
    <location>
        <begin position="48"/>
        <end position="210"/>
    </location>
</feature>
<evidence type="ECO:0000313" key="2">
    <source>
        <dbReference type="EMBL" id="MFI0570510.1"/>
    </source>
</evidence>
<organism evidence="2 3">
    <name type="scientific">Streptomyces tendae</name>
    <dbReference type="NCBI Taxonomy" id="1932"/>
    <lineage>
        <taxon>Bacteria</taxon>
        <taxon>Bacillati</taxon>
        <taxon>Actinomycetota</taxon>
        <taxon>Actinomycetes</taxon>
        <taxon>Kitasatosporales</taxon>
        <taxon>Streptomycetaceae</taxon>
        <taxon>Streptomyces</taxon>
    </lineage>
</organism>
<gene>
    <name evidence="2" type="ORF">ACH3YB_02495</name>
</gene>
<feature type="compositionally biased region" description="Pro residues" evidence="1">
    <location>
        <begin position="183"/>
        <end position="198"/>
    </location>
</feature>
<comment type="caution">
    <text evidence="2">The sequence shown here is derived from an EMBL/GenBank/DDBJ whole genome shotgun (WGS) entry which is preliminary data.</text>
</comment>
<accession>A0ABW7RRC4</accession>
<dbReference type="RefSeq" id="WP_398349930.1">
    <property type="nucleotide sequence ID" value="NZ_JBIQWK010000001.1"/>
</dbReference>
<feature type="compositionally biased region" description="Low complexity" evidence="1">
    <location>
        <begin position="72"/>
        <end position="101"/>
    </location>
</feature>
<feature type="compositionally biased region" description="Basic and acidic residues" evidence="1">
    <location>
        <begin position="141"/>
        <end position="157"/>
    </location>
</feature>
<feature type="compositionally biased region" description="Basic residues" evidence="1">
    <location>
        <begin position="14"/>
        <end position="25"/>
    </location>
</feature>
<dbReference type="EMBL" id="JBIQWK010000001">
    <property type="protein sequence ID" value="MFI0570510.1"/>
    <property type="molecule type" value="Genomic_DNA"/>
</dbReference>
<name>A0ABW7RRC4_STRTE</name>
<keyword evidence="3" id="KW-1185">Reference proteome</keyword>
<protein>
    <submittedName>
        <fullName evidence="2">Uncharacterized protein</fullName>
    </submittedName>
</protein>
<feature type="region of interest" description="Disordered" evidence="1">
    <location>
        <begin position="1"/>
        <end position="25"/>
    </location>
</feature>
<evidence type="ECO:0000256" key="1">
    <source>
        <dbReference type="SAM" id="MobiDB-lite"/>
    </source>
</evidence>
<dbReference type="Proteomes" id="UP001610810">
    <property type="component" value="Unassembled WGS sequence"/>
</dbReference>
<reference evidence="2 3" key="1">
    <citation type="submission" date="2024-10" db="EMBL/GenBank/DDBJ databases">
        <authorList>
            <person name="Wannawong T."/>
            <person name="Kuncharoen N."/>
            <person name="Mhuantong W."/>
        </authorList>
    </citation>
    <scope>NUCLEOTIDE SEQUENCE [LARGE SCALE GENOMIC DNA]</scope>
    <source>
        <strain evidence="2 3">CALK1-4</strain>
    </source>
</reference>
<feature type="compositionally biased region" description="Gly residues" evidence="1">
    <location>
        <begin position="53"/>
        <end position="62"/>
    </location>
</feature>
<sequence length="222" mass="21655">MTTTGTPTGPRYAWGRRGRHRRPRPRKVLLAAGGLALAAGALSVVRLLPESGGDPGAFGAGAGPRVEGSGRGAAPDRATPPGAAATGGPSGASPSATSAMGGLSGSPAQGLVPGLVPAPSASGPAAPLPAATSGPDGPDTPEGRSPDRGERTAREGDEGAPEDDPGDRAPAPRAPQPSRSDRPAPPPPPEGGRPPTSDPEPEPDDPGLCVPVIGLCVDLLHG</sequence>